<feature type="transmembrane region" description="Helical" evidence="1">
    <location>
        <begin position="12"/>
        <end position="33"/>
    </location>
</feature>
<dbReference type="InterPro" id="IPR025273">
    <property type="entry name" value="DUF4064"/>
</dbReference>
<sequence>MKPFKRTTEKILAWIANVLLLIITGGLSYVSFISSTKDILKNPEFLKAFEASLAQQNASISADKALELGVVTFKIYTVIYIVLLILALIATFIIKKRIVAGIFFLLVAIGVGVTSVGFFFPIYILHFIVAIMLFVRKEPEDDINQNETVSYL</sequence>
<keyword evidence="1" id="KW-0472">Membrane</keyword>
<dbReference type="Pfam" id="PF13273">
    <property type="entry name" value="DUF4064"/>
    <property type="match status" value="1"/>
</dbReference>
<keyword evidence="1" id="KW-0812">Transmembrane</keyword>
<keyword evidence="1" id="KW-1133">Transmembrane helix</keyword>
<dbReference type="eggNOG" id="ENOG5032VJC">
    <property type="taxonomic scope" value="Bacteria"/>
</dbReference>
<dbReference type="HOGENOM" id="CLU_1719732_0_0_9"/>
<feature type="domain" description="DUF4064" evidence="2">
    <location>
        <begin position="5"/>
        <end position="113"/>
    </location>
</feature>
<dbReference type="PATRIC" id="fig|1321820.3.peg.731"/>
<keyword evidence="4" id="KW-1185">Reference proteome</keyword>
<name>U2QQ32_9BACL</name>
<feature type="transmembrane region" description="Helical" evidence="1">
    <location>
        <begin position="75"/>
        <end position="94"/>
    </location>
</feature>
<feature type="transmembrane region" description="Helical" evidence="1">
    <location>
        <begin position="101"/>
        <end position="134"/>
    </location>
</feature>
<dbReference type="EMBL" id="AWVP01000045">
    <property type="protein sequence ID" value="ERK58601.1"/>
    <property type="molecule type" value="Genomic_DNA"/>
</dbReference>
<dbReference type="AlphaFoldDB" id="U2QQ32"/>
<accession>U2QQ32</accession>
<comment type="caution">
    <text evidence="3">The sequence shown here is derived from an EMBL/GenBank/DDBJ whole genome shotgun (WGS) entry which is preliminary data.</text>
</comment>
<protein>
    <recommendedName>
        <fullName evidence="2">DUF4064 domain-containing protein</fullName>
    </recommendedName>
</protein>
<organism evidence="3 4">
    <name type="scientific">Gemella bergeri ATCC 700627</name>
    <dbReference type="NCBI Taxonomy" id="1321820"/>
    <lineage>
        <taxon>Bacteria</taxon>
        <taxon>Bacillati</taxon>
        <taxon>Bacillota</taxon>
        <taxon>Bacilli</taxon>
        <taxon>Bacillales</taxon>
        <taxon>Gemellaceae</taxon>
        <taxon>Gemella</taxon>
    </lineage>
</organism>
<dbReference type="Proteomes" id="UP000016637">
    <property type="component" value="Unassembled WGS sequence"/>
</dbReference>
<evidence type="ECO:0000313" key="3">
    <source>
        <dbReference type="EMBL" id="ERK58601.1"/>
    </source>
</evidence>
<evidence type="ECO:0000259" key="2">
    <source>
        <dbReference type="Pfam" id="PF13273"/>
    </source>
</evidence>
<dbReference type="RefSeq" id="WP_021753393.1">
    <property type="nucleotide sequence ID" value="NZ_KI271861.1"/>
</dbReference>
<gene>
    <name evidence="3" type="ORF">HMPREF1983_00748</name>
</gene>
<evidence type="ECO:0000313" key="4">
    <source>
        <dbReference type="Proteomes" id="UP000016637"/>
    </source>
</evidence>
<evidence type="ECO:0000256" key="1">
    <source>
        <dbReference type="SAM" id="Phobius"/>
    </source>
</evidence>
<reference evidence="3 4" key="1">
    <citation type="submission" date="2013-08" db="EMBL/GenBank/DDBJ databases">
        <authorList>
            <person name="Weinstock G."/>
            <person name="Sodergren E."/>
            <person name="Wylie T."/>
            <person name="Fulton L."/>
            <person name="Fulton R."/>
            <person name="Fronick C."/>
            <person name="O'Laughlin M."/>
            <person name="Godfrey J."/>
            <person name="Miner T."/>
            <person name="Herter B."/>
            <person name="Appelbaum E."/>
            <person name="Cordes M."/>
            <person name="Lek S."/>
            <person name="Wollam A."/>
            <person name="Pepin K.H."/>
            <person name="Palsikar V.B."/>
            <person name="Mitreva M."/>
            <person name="Wilson R.K."/>
        </authorList>
    </citation>
    <scope>NUCLEOTIDE SEQUENCE [LARGE SCALE GENOMIC DNA]</scope>
    <source>
        <strain evidence="3 4">ATCC 700627</strain>
    </source>
</reference>
<proteinExistence type="predicted"/>